<organism evidence="2 3">
    <name type="scientific">Bugula neritina</name>
    <name type="common">Brown bryozoan</name>
    <name type="synonym">Sertularia neritina</name>
    <dbReference type="NCBI Taxonomy" id="10212"/>
    <lineage>
        <taxon>Eukaryota</taxon>
        <taxon>Metazoa</taxon>
        <taxon>Spiralia</taxon>
        <taxon>Lophotrochozoa</taxon>
        <taxon>Bryozoa</taxon>
        <taxon>Gymnolaemata</taxon>
        <taxon>Cheilostomatida</taxon>
        <taxon>Flustrina</taxon>
        <taxon>Buguloidea</taxon>
        <taxon>Bugulidae</taxon>
        <taxon>Bugula</taxon>
    </lineage>
</organism>
<evidence type="ECO:0000313" key="3">
    <source>
        <dbReference type="Proteomes" id="UP000593567"/>
    </source>
</evidence>
<accession>A0A7J7JX03</accession>
<comment type="caution">
    <text evidence="2">The sequence shown here is derived from an EMBL/GenBank/DDBJ whole genome shotgun (WGS) entry which is preliminary data.</text>
</comment>
<feature type="chain" id="PRO_5029524006" evidence="1">
    <location>
        <begin position="24"/>
        <end position="292"/>
    </location>
</feature>
<protein>
    <submittedName>
        <fullName evidence="2">DOME</fullName>
    </submittedName>
</protein>
<dbReference type="AlphaFoldDB" id="A0A7J7JX03"/>
<keyword evidence="3" id="KW-1185">Reference proteome</keyword>
<gene>
    <name evidence="2" type="ORF">EB796_011196</name>
</gene>
<keyword evidence="1" id="KW-0732">Signal</keyword>
<evidence type="ECO:0000256" key="1">
    <source>
        <dbReference type="SAM" id="SignalP"/>
    </source>
</evidence>
<dbReference type="Proteomes" id="UP000593567">
    <property type="component" value="Unassembled WGS sequence"/>
</dbReference>
<evidence type="ECO:0000313" key="2">
    <source>
        <dbReference type="EMBL" id="KAF6030487.1"/>
    </source>
</evidence>
<reference evidence="2" key="1">
    <citation type="submission" date="2020-06" db="EMBL/GenBank/DDBJ databases">
        <title>Draft genome of Bugula neritina, a colonial animal packing powerful symbionts and potential medicines.</title>
        <authorList>
            <person name="Rayko M."/>
        </authorList>
    </citation>
    <scope>NUCLEOTIDE SEQUENCE [LARGE SCALE GENOMIC DNA]</scope>
    <source>
        <strain evidence="2">Kwan_BN1</strain>
    </source>
</reference>
<feature type="signal peptide" evidence="1">
    <location>
        <begin position="1"/>
        <end position="23"/>
    </location>
</feature>
<sequence length="292" mass="32635">MKRNMKLLEVTLALHFLIASVLAQGTTIATPIMMDSVECTHPIGRFSNLSENILADPHVLGMLSIVGYPCQMQEKLTEMMADKQATFLFPVDSKIKFLCSSLSKAKCSSMDILSRVDIDINKSVEVLNSTQSILTVEFLSPTNANNFYYIGCECKTVENTSRTIGEFRSFKVSYKPPPVSGFQCIVKDFENAVCTWDLQTDYGSEYTVCFGLINDWMRKKIKESYVPPDKTSCGWRRCAVFQCDIMGEGICKIDGYALNDIVKEVEYYAVQANNDYGHSQAKLTNGSGIALQ</sequence>
<name>A0A7J7JX03_BUGNE</name>
<proteinExistence type="predicted"/>
<dbReference type="EMBL" id="VXIV02001702">
    <property type="protein sequence ID" value="KAF6030487.1"/>
    <property type="molecule type" value="Genomic_DNA"/>
</dbReference>